<dbReference type="GO" id="GO:0015288">
    <property type="term" value="F:porin activity"/>
    <property type="evidence" value="ECO:0007669"/>
    <property type="project" value="TreeGrafter"/>
</dbReference>
<dbReference type="InterPro" id="IPR003423">
    <property type="entry name" value="OMP_efflux"/>
</dbReference>
<evidence type="ECO:0000256" key="4">
    <source>
        <dbReference type="ARBA" id="ARBA00022452"/>
    </source>
</evidence>
<keyword evidence="7" id="KW-0998">Cell outer membrane</keyword>
<dbReference type="GO" id="GO:0009279">
    <property type="term" value="C:cell outer membrane"/>
    <property type="evidence" value="ECO:0007669"/>
    <property type="project" value="UniProtKB-SubCell"/>
</dbReference>
<keyword evidence="4" id="KW-1134">Transmembrane beta strand</keyword>
<protein>
    <submittedName>
        <fullName evidence="9">TolC family protein</fullName>
    </submittedName>
</protein>
<evidence type="ECO:0000256" key="8">
    <source>
        <dbReference type="SAM" id="Coils"/>
    </source>
</evidence>
<comment type="subcellular location">
    <subcellularLocation>
        <location evidence="1">Cell outer membrane</location>
    </subcellularLocation>
</comment>
<proteinExistence type="inferred from homology"/>
<comment type="caution">
    <text evidence="9">The sequence shown here is derived from an EMBL/GenBank/DDBJ whole genome shotgun (WGS) entry which is preliminary data.</text>
</comment>
<dbReference type="PANTHER" id="PTHR30026:SF20">
    <property type="entry name" value="OUTER MEMBRANE PROTEIN TOLC"/>
    <property type="match status" value="1"/>
</dbReference>
<keyword evidence="10" id="KW-1185">Reference proteome</keyword>
<evidence type="ECO:0000256" key="5">
    <source>
        <dbReference type="ARBA" id="ARBA00022692"/>
    </source>
</evidence>
<dbReference type="EMBL" id="JARGDL010000008">
    <property type="protein sequence ID" value="MDF1611925.1"/>
    <property type="molecule type" value="Genomic_DNA"/>
</dbReference>
<feature type="coiled-coil region" evidence="8">
    <location>
        <begin position="364"/>
        <end position="391"/>
    </location>
</feature>
<dbReference type="Gene3D" id="1.20.1600.10">
    <property type="entry name" value="Outer membrane efflux proteins (OEP)"/>
    <property type="match status" value="1"/>
</dbReference>
<evidence type="ECO:0000256" key="2">
    <source>
        <dbReference type="ARBA" id="ARBA00007613"/>
    </source>
</evidence>
<dbReference type="RefSeq" id="WP_321535693.1">
    <property type="nucleotide sequence ID" value="NZ_JARGDL010000008.1"/>
</dbReference>
<keyword evidence="5" id="KW-0812">Transmembrane</keyword>
<keyword evidence="3" id="KW-0813">Transport</keyword>
<evidence type="ECO:0000256" key="7">
    <source>
        <dbReference type="ARBA" id="ARBA00023237"/>
    </source>
</evidence>
<name>A0AAE3TCH5_9BACT</name>
<dbReference type="SUPFAM" id="SSF56954">
    <property type="entry name" value="Outer membrane efflux proteins (OEP)"/>
    <property type="match status" value="1"/>
</dbReference>
<reference evidence="9" key="1">
    <citation type="submission" date="2023-03" db="EMBL/GenBank/DDBJ databases">
        <title>Stygiobacter electus gen. nov., sp. nov., facultatively anaerobic thermotolerant bacterium of the class Ignavibacteria from a well of Yessentuki mineral water deposit.</title>
        <authorList>
            <person name="Podosokorskaya O.A."/>
            <person name="Elcheninov A.G."/>
            <person name="Petrova N.F."/>
            <person name="Zavarzina D.G."/>
            <person name="Kublanov I.V."/>
            <person name="Merkel A.Y."/>
        </authorList>
    </citation>
    <scope>NUCLEOTIDE SEQUENCE</scope>
    <source>
        <strain evidence="9">09-Me</strain>
    </source>
</reference>
<dbReference type="PANTHER" id="PTHR30026">
    <property type="entry name" value="OUTER MEMBRANE PROTEIN TOLC"/>
    <property type="match status" value="1"/>
</dbReference>
<evidence type="ECO:0000256" key="6">
    <source>
        <dbReference type="ARBA" id="ARBA00023136"/>
    </source>
</evidence>
<evidence type="ECO:0000256" key="3">
    <source>
        <dbReference type="ARBA" id="ARBA00022448"/>
    </source>
</evidence>
<evidence type="ECO:0000313" key="10">
    <source>
        <dbReference type="Proteomes" id="UP001221302"/>
    </source>
</evidence>
<evidence type="ECO:0000256" key="1">
    <source>
        <dbReference type="ARBA" id="ARBA00004442"/>
    </source>
</evidence>
<sequence>MKITKLVLLVLIVFSVEQFPQEKLSISLEQAIEIGLKNSKMLHSSFMKVKSAEAKVKEANAMRLPSLKLSARYTRLSKVDPFVITTPFGTFPIAPGIYDNYATQLSLSQPLFTGFRLLGNLSLNEELSNATNEEYNKDKSELLFNIKNAYWNVYKAQQFKKVMDETVEQMKAHLNDAKNLEKVGMMTRNDVLKLEVQYSNILYQQIDAENAVKLSIVALNNTLGIPLETQTEITSTANLNVYPTEDLSSLISNAIEIRPEIKAADSRIRASEAGVTLAQSSWYPQIALYGNYYYSKPNQRILPSRNQFDATWDAGVILNMNIWDWLTTKHQTDQAQAQLEQAKDGLGLIKDGITLEVTQNYLTVNQAKRKIDIAKLNVEQAEENLRVTSEKFKNGYATSSELVDAETALITAKTNYNTSVIDYELAKAKLEKSIGK</sequence>
<keyword evidence="6" id="KW-0472">Membrane</keyword>
<dbReference type="InterPro" id="IPR051906">
    <property type="entry name" value="TolC-like"/>
</dbReference>
<gene>
    <name evidence="9" type="ORF">P0M35_07170</name>
</gene>
<keyword evidence="8" id="KW-0175">Coiled coil</keyword>
<dbReference type="AlphaFoldDB" id="A0AAE3TCH5"/>
<evidence type="ECO:0000313" key="9">
    <source>
        <dbReference type="EMBL" id="MDF1611925.1"/>
    </source>
</evidence>
<dbReference type="GO" id="GO:0015562">
    <property type="term" value="F:efflux transmembrane transporter activity"/>
    <property type="evidence" value="ECO:0007669"/>
    <property type="project" value="InterPro"/>
</dbReference>
<comment type="similarity">
    <text evidence="2">Belongs to the outer membrane factor (OMF) (TC 1.B.17) family.</text>
</comment>
<dbReference type="Proteomes" id="UP001221302">
    <property type="component" value="Unassembled WGS sequence"/>
</dbReference>
<organism evidence="9 10">
    <name type="scientific">Stygiobacter electus</name>
    <dbReference type="NCBI Taxonomy" id="3032292"/>
    <lineage>
        <taxon>Bacteria</taxon>
        <taxon>Pseudomonadati</taxon>
        <taxon>Ignavibacteriota</taxon>
        <taxon>Ignavibacteria</taxon>
        <taxon>Ignavibacteriales</taxon>
        <taxon>Melioribacteraceae</taxon>
        <taxon>Stygiobacter</taxon>
    </lineage>
</organism>
<accession>A0AAE3TCH5</accession>
<dbReference type="GO" id="GO:1990281">
    <property type="term" value="C:efflux pump complex"/>
    <property type="evidence" value="ECO:0007669"/>
    <property type="project" value="TreeGrafter"/>
</dbReference>
<dbReference type="Pfam" id="PF02321">
    <property type="entry name" value="OEP"/>
    <property type="match status" value="2"/>
</dbReference>